<dbReference type="InterPro" id="IPR046373">
    <property type="entry name" value="Acyl-CoA_Oxase/DH_mid-dom_sf"/>
</dbReference>
<keyword evidence="5" id="KW-0560">Oxidoreductase</keyword>
<dbReference type="GO" id="GO:0006635">
    <property type="term" value="P:fatty acid beta-oxidation"/>
    <property type="evidence" value="ECO:0007669"/>
    <property type="project" value="InterPro"/>
</dbReference>
<dbReference type="PANTHER" id="PTHR43188">
    <property type="entry name" value="ACYL-COENZYME A OXIDASE"/>
    <property type="match status" value="1"/>
</dbReference>
<dbReference type="FunFam" id="1.10.540.10:FF:000026">
    <property type="entry name" value="Acyl-CoA dehydrogenase medium chain"/>
    <property type="match status" value="1"/>
</dbReference>
<evidence type="ECO:0000256" key="2">
    <source>
        <dbReference type="ARBA" id="ARBA00009347"/>
    </source>
</evidence>
<feature type="region of interest" description="Disordered" evidence="6">
    <location>
        <begin position="1"/>
        <end position="48"/>
    </location>
</feature>
<dbReference type="SUPFAM" id="SSF56645">
    <property type="entry name" value="Acyl-CoA dehydrogenase NM domain-like"/>
    <property type="match status" value="1"/>
</dbReference>
<dbReference type="InterPro" id="IPR006089">
    <property type="entry name" value="Acyl-CoA_DH_CS"/>
</dbReference>
<feature type="domain" description="Acyl-CoA oxidase/dehydrogenase middle" evidence="8">
    <location>
        <begin position="180"/>
        <end position="275"/>
    </location>
</feature>
<dbReference type="Proteomes" id="UP000247980">
    <property type="component" value="Unassembled WGS sequence"/>
</dbReference>
<dbReference type="InterPro" id="IPR013786">
    <property type="entry name" value="AcylCoA_DH/ox_N"/>
</dbReference>
<dbReference type="OrthoDB" id="9770681at2"/>
<dbReference type="PANTHER" id="PTHR43188:SF1">
    <property type="entry name" value="ACYL-COA DEHYDROGENASE"/>
    <property type="match status" value="1"/>
</dbReference>
<accession>A0A2V5IVL6</accession>
<dbReference type="SUPFAM" id="SSF47203">
    <property type="entry name" value="Acyl-CoA dehydrogenase C-terminal domain-like"/>
    <property type="match status" value="1"/>
</dbReference>
<dbReference type="InterPro" id="IPR009075">
    <property type="entry name" value="AcylCo_DH/oxidase_C"/>
</dbReference>
<dbReference type="Pfam" id="PF02770">
    <property type="entry name" value="Acyl-CoA_dh_M"/>
    <property type="match status" value="1"/>
</dbReference>
<evidence type="ECO:0000256" key="5">
    <source>
        <dbReference type="RuleBase" id="RU362125"/>
    </source>
</evidence>
<dbReference type="EMBL" id="QJVC01000003">
    <property type="protein sequence ID" value="PYI39462.1"/>
    <property type="molecule type" value="Genomic_DNA"/>
</dbReference>
<evidence type="ECO:0000256" key="1">
    <source>
        <dbReference type="ARBA" id="ARBA00001974"/>
    </source>
</evidence>
<dbReference type="InterPro" id="IPR009100">
    <property type="entry name" value="AcylCoA_DH/oxidase_NM_dom_sf"/>
</dbReference>
<feature type="domain" description="Acyl-CoA dehydrogenase/oxidase N-terminal" evidence="9">
    <location>
        <begin position="65"/>
        <end position="175"/>
    </location>
</feature>
<feature type="compositionally biased region" description="Low complexity" evidence="6">
    <location>
        <begin position="33"/>
        <end position="48"/>
    </location>
</feature>
<dbReference type="PROSITE" id="PS00073">
    <property type="entry name" value="ACYL_COA_DH_2"/>
    <property type="match status" value="1"/>
</dbReference>
<dbReference type="GO" id="GO:0050660">
    <property type="term" value="F:flavin adenine dinucleotide binding"/>
    <property type="evidence" value="ECO:0007669"/>
    <property type="project" value="InterPro"/>
</dbReference>
<sequence>MTDTVSRSSPGSAPRPPAQKLPPAPPIPPSAPVPSSSRKGWPTVTATTEQTRATADYFRLDDDLTAEEIAIRDKVREFAEQQVLPIINDYWEKAEFPTELLGPLADLGIIGTTIQGYGCPGMSRKAAGMVAREMARADGSLNTFLGVHSNLCMGALNILGSEEQRQRWLPALARIEKTGAFALTEPDHGSDSVALETQARRDGDHWVISGHKRWIGNGHAADVTVLFARNTEDGNVNAFVVEKDAKGRYPGGYSPTVITGKVGKRAILQADITIDEMRLPAANRLDGCQDFRDVSRVLQATRGGAAWEAVGHGMAAFEIASDYARTRHQFGKPIGSFQLVQSRLANMLSELTVMQLLCTRMAELADRGQLTNAQASMVKMATAQKGKWICNEARELLGGNGLLLENHVIRHMTDMEVVSTYEGTDSMQALIVGRDITGISAFK</sequence>
<organism evidence="10 11">
    <name type="scientific">Arthrobacter psychrolactophilus</name>
    <dbReference type="NCBI Taxonomy" id="92442"/>
    <lineage>
        <taxon>Bacteria</taxon>
        <taxon>Bacillati</taxon>
        <taxon>Actinomycetota</taxon>
        <taxon>Actinomycetes</taxon>
        <taxon>Micrococcales</taxon>
        <taxon>Micrococcaceae</taxon>
        <taxon>Arthrobacter</taxon>
    </lineage>
</organism>
<dbReference type="Pfam" id="PF00441">
    <property type="entry name" value="Acyl-CoA_dh_1"/>
    <property type="match status" value="1"/>
</dbReference>
<evidence type="ECO:0000259" key="9">
    <source>
        <dbReference type="Pfam" id="PF02771"/>
    </source>
</evidence>
<name>A0A2V5IVL6_9MICC</name>
<proteinExistence type="inferred from homology"/>
<dbReference type="AlphaFoldDB" id="A0A2V5IVL6"/>
<feature type="compositionally biased region" description="Pro residues" evidence="6">
    <location>
        <begin position="13"/>
        <end position="32"/>
    </location>
</feature>
<feature type="compositionally biased region" description="Low complexity" evidence="6">
    <location>
        <begin position="1"/>
        <end position="12"/>
    </location>
</feature>
<comment type="similarity">
    <text evidence="2 5">Belongs to the acyl-CoA dehydrogenase family.</text>
</comment>
<reference evidence="10 11" key="1">
    <citation type="submission" date="2018-05" db="EMBL/GenBank/DDBJ databases">
        <title>Genetic diversity of glacier-inhabiting Cryobacterium bacteria in China and description of Cryobacterium mengkeensis sp. nov. and Arthrobacter glacialis sp. nov.</title>
        <authorList>
            <person name="Liu Q."/>
            <person name="Xin Y.-H."/>
        </authorList>
    </citation>
    <scope>NUCLEOTIDE SEQUENCE [LARGE SCALE GENOMIC DNA]</scope>
    <source>
        <strain evidence="10 11">B7</strain>
    </source>
</reference>
<comment type="caution">
    <text evidence="10">The sequence shown here is derived from an EMBL/GenBank/DDBJ whole genome shotgun (WGS) entry which is preliminary data.</text>
</comment>
<gene>
    <name evidence="10" type="ORF">CVS30_05800</name>
</gene>
<dbReference type="InterPro" id="IPR037069">
    <property type="entry name" value="AcylCoA_DH/ox_N_sf"/>
</dbReference>
<keyword evidence="4 5" id="KW-0274">FAD</keyword>
<dbReference type="Gene3D" id="1.10.540.10">
    <property type="entry name" value="Acyl-CoA dehydrogenase/oxidase, N-terminal domain"/>
    <property type="match status" value="1"/>
</dbReference>
<evidence type="ECO:0000313" key="10">
    <source>
        <dbReference type="EMBL" id="PYI39462.1"/>
    </source>
</evidence>
<dbReference type="Gene3D" id="2.40.110.10">
    <property type="entry name" value="Butyryl-CoA Dehydrogenase, subunit A, domain 2"/>
    <property type="match status" value="1"/>
</dbReference>
<evidence type="ECO:0000313" key="11">
    <source>
        <dbReference type="Proteomes" id="UP000247980"/>
    </source>
</evidence>
<keyword evidence="11" id="KW-1185">Reference proteome</keyword>
<dbReference type="InterPro" id="IPR036250">
    <property type="entry name" value="AcylCo_DH-like_C"/>
</dbReference>
<evidence type="ECO:0000259" key="8">
    <source>
        <dbReference type="Pfam" id="PF02770"/>
    </source>
</evidence>
<evidence type="ECO:0000259" key="7">
    <source>
        <dbReference type="Pfam" id="PF00441"/>
    </source>
</evidence>
<dbReference type="GO" id="GO:0003995">
    <property type="term" value="F:acyl-CoA dehydrogenase activity"/>
    <property type="evidence" value="ECO:0007669"/>
    <property type="project" value="InterPro"/>
</dbReference>
<dbReference type="InterPro" id="IPR006091">
    <property type="entry name" value="Acyl-CoA_Oxase/DH_mid-dom"/>
</dbReference>
<evidence type="ECO:0000256" key="3">
    <source>
        <dbReference type="ARBA" id="ARBA00022630"/>
    </source>
</evidence>
<evidence type="ECO:0000256" key="6">
    <source>
        <dbReference type="SAM" id="MobiDB-lite"/>
    </source>
</evidence>
<keyword evidence="3 5" id="KW-0285">Flavoprotein</keyword>
<dbReference type="Pfam" id="PF02771">
    <property type="entry name" value="Acyl-CoA_dh_N"/>
    <property type="match status" value="1"/>
</dbReference>
<comment type="cofactor">
    <cofactor evidence="1 5">
        <name>FAD</name>
        <dbReference type="ChEBI" id="CHEBI:57692"/>
    </cofactor>
</comment>
<feature type="domain" description="Acyl-CoA dehydrogenase/oxidase C-terminal" evidence="7">
    <location>
        <begin position="294"/>
        <end position="436"/>
    </location>
</feature>
<dbReference type="InterPro" id="IPR045008">
    <property type="entry name" value="ACX4-like"/>
</dbReference>
<evidence type="ECO:0000256" key="4">
    <source>
        <dbReference type="ARBA" id="ARBA00022827"/>
    </source>
</evidence>
<dbReference type="Gene3D" id="1.20.140.10">
    <property type="entry name" value="Butyryl-CoA Dehydrogenase, subunit A, domain 3"/>
    <property type="match status" value="1"/>
</dbReference>
<protein>
    <submittedName>
        <fullName evidence="10">Acyl-CoA dehydrogenase</fullName>
    </submittedName>
</protein>